<dbReference type="HOGENOM" id="CLU_174263_0_0_1"/>
<evidence type="ECO:0000256" key="1">
    <source>
        <dbReference type="SAM" id="MobiDB-lite"/>
    </source>
</evidence>
<feature type="region of interest" description="Disordered" evidence="1">
    <location>
        <begin position="78"/>
        <end position="109"/>
    </location>
</feature>
<accession>B3MKZ3</accession>
<dbReference type="OMA" id="GPGDKCY"/>
<dbReference type="eggNOG" id="ENOG502T8T5">
    <property type="taxonomic scope" value="Eukaryota"/>
</dbReference>
<dbReference type="Proteomes" id="UP000007801">
    <property type="component" value="Unassembled WGS sequence"/>
</dbReference>
<dbReference type="KEGG" id="dan:6497748"/>
<dbReference type="PhylomeDB" id="B3MKZ3"/>
<reference evidence="2 3" key="1">
    <citation type="journal article" date="2007" name="Nature">
        <title>Evolution of genes and genomes on the Drosophila phylogeny.</title>
        <authorList>
            <consortium name="Drosophila 12 Genomes Consortium"/>
            <person name="Clark A.G."/>
            <person name="Eisen M.B."/>
            <person name="Smith D.R."/>
            <person name="Bergman C.M."/>
            <person name="Oliver B."/>
            <person name="Markow T.A."/>
            <person name="Kaufman T.C."/>
            <person name="Kellis M."/>
            <person name="Gelbart W."/>
            <person name="Iyer V.N."/>
            <person name="Pollard D.A."/>
            <person name="Sackton T.B."/>
            <person name="Larracuente A.M."/>
            <person name="Singh N.D."/>
            <person name="Abad J.P."/>
            <person name="Abt D.N."/>
            <person name="Adryan B."/>
            <person name="Aguade M."/>
            <person name="Akashi H."/>
            <person name="Anderson W.W."/>
            <person name="Aquadro C.F."/>
            <person name="Ardell D.H."/>
            <person name="Arguello R."/>
            <person name="Artieri C.G."/>
            <person name="Barbash D.A."/>
            <person name="Barker D."/>
            <person name="Barsanti P."/>
            <person name="Batterham P."/>
            <person name="Batzoglou S."/>
            <person name="Begun D."/>
            <person name="Bhutkar A."/>
            <person name="Blanco E."/>
            <person name="Bosak S.A."/>
            <person name="Bradley R.K."/>
            <person name="Brand A.D."/>
            <person name="Brent M.R."/>
            <person name="Brooks A.N."/>
            <person name="Brown R.H."/>
            <person name="Butlin R.K."/>
            <person name="Caggese C."/>
            <person name="Calvi B.R."/>
            <person name="Bernardo de Carvalho A."/>
            <person name="Caspi A."/>
            <person name="Castrezana S."/>
            <person name="Celniker S.E."/>
            <person name="Chang J.L."/>
            <person name="Chapple C."/>
            <person name="Chatterji S."/>
            <person name="Chinwalla A."/>
            <person name="Civetta A."/>
            <person name="Clifton S.W."/>
            <person name="Comeron J.M."/>
            <person name="Costello J.C."/>
            <person name="Coyne J.A."/>
            <person name="Daub J."/>
            <person name="David R.G."/>
            <person name="Delcher A.L."/>
            <person name="Delehaunty K."/>
            <person name="Do C.B."/>
            <person name="Ebling H."/>
            <person name="Edwards K."/>
            <person name="Eickbush T."/>
            <person name="Evans J.D."/>
            <person name="Filipski A."/>
            <person name="Findeiss S."/>
            <person name="Freyhult E."/>
            <person name="Fulton L."/>
            <person name="Fulton R."/>
            <person name="Garcia A.C."/>
            <person name="Gardiner A."/>
            <person name="Garfield D.A."/>
            <person name="Garvin B.E."/>
            <person name="Gibson G."/>
            <person name="Gilbert D."/>
            <person name="Gnerre S."/>
            <person name="Godfrey J."/>
            <person name="Good R."/>
            <person name="Gotea V."/>
            <person name="Gravely B."/>
            <person name="Greenberg A.J."/>
            <person name="Griffiths-Jones S."/>
            <person name="Gross S."/>
            <person name="Guigo R."/>
            <person name="Gustafson E.A."/>
            <person name="Haerty W."/>
            <person name="Hahn M.W."/>
            <person name="Halligan D.L."/>
            <person name="Halpern A.L."/>
            <person name="Halter G.M."/>
            <person name="Han M.V."/>
            <person name="Heger A."/>
            <person name="Hillier L."/>
            <person name="Hinrichs A.S."/>
            <person name="Holmes I."/>
            <person name="Hoskins R.A."/>
            <person name="Hubisz M.J."/>
            <person name="Hultmark D."/>
            <person name="Huntley M.A."/>
            <person name="Jaffe D.B."/>
            <person name="Jagadeeshan S."/>
            <person name="Jeck W.R."/>
            <person name="Johnson J."/>
            <person name="Jones C.D."/>
            <person name="Jordan W.C."/>
            <person name="Karpen G.H."/>
            <person name="Kataoka E."/>
            <person name="Keightley P.D."/>
            <person name="Kheradpour P."/>
            <person name="Kirkness E.F."/>
            <person name="Koerich L.B."/>
            <person name="Kristiansen K."/>
            <person name="Kudrna D."/>
            <person name="Kulathinal R.J."/>
            <person name="Kumar S."/>
            <person name="Kwok R."/>
            <person name="Lander E."/>
            <person name="Langley C.H."/>
            <person name="Lapoint R."/>
            <person name="Lazzaro B.P."/>
            <person name="Lee S.J."/>
            <person name="Levesque L."/>
            <person name="Li R."/>
            <person name="Lin C.F."/>
            <person name="Lin M.F."/>
            <person name="Lindblad-Toh K."/>
            <person name="Llopart A."/>
            <person name="Long M."/>
            <person name="Low L."/>
            <person name="Lozovsky E."/>
            <person name="Lu J."/>
            <person name="Luo M."/>
            <person name="Machado C.A."/>
            <person name="Makalowski W."/>
            <person name="Marzo M."/>
            <person name="Matsuda M."/>
            <person name="Matzkin L."/>
            <person name="McAllister B."/>
            <person name="McBride C.S."/>
            <person name="McKernan B."/>
            <person name="McKernan K."/>
            <person name="Mendez-Lago M."/>
            <person name="Minx P."/>
            <person name="Mollenhauer M.U."/>
            <person name="Montooth K."/>
            <person name="Mount S.M."/>
            <person name="Mu X."/>
            <person name="Myers E."/>
            <person name="Negre B."/>
            <person name="Newfeld S."/>
            <person name="Nielsen R."/>
            <person name="Noor M.A."/>
            <person name="O'Grady P."/>
            <person name="Pachter L."/>
            <person name="Papaceit M."/>
            <person name="Parisi M.J."/>
            <person name="Parisi M."/>
            <person name="Parts L."/>
            <person name="Pedersen J.S."/>
            <person name="Pesole G."/>
            <person name="Phillippy A.M."/>
            <person name="Ponting C.P."/>
            <person name="Pop M."/>
            <person name="Porcelli D."/>
            <person name="Powell J.R."/>
            <person name="Prohaska S."/>
            <person name="Pruitt K."/>
            <person name="Puig M."/>
            <person name="Quesneville H."/>
            <person name="Ram K.R."/>
            <person name="Rand D."/>
            <person name="Rasmussen M.D."/>
            <person name="Reed L.K."/>
            <person name="Reenan R."/>
            <person name="Reily A."/>
            <person name="Remington K.A."/>
            <person name="Rieger T.T."/>
            <person name="Ritchie M.G."/>
            <person name="Robin C."/>
            <person name="Rogers Y.H."/>
            <person name="Rohde C."/>
            <person name="Rozas J."/>
            <person name="Rubenfield M.J."/>
            <person name="Ruiz A."/>
            <person name="Russo S."/>
            <person name="Salzberg S.L."/>
            <person name="Sanchez-Gracia A."/>
            <person name="Saranga D.J."/>
            <person name="Sato H."/>
            <person name="Schaeffer S.W."/>
            <person name="Schatz M.C."/>
            <person name="Schlenke T."/>
            <person name="Schwartz R."/>
            <person name="Segarra C."/>
            <person name="Singh R.S."/>
            <person name="Sirot L."/>
            <person name="Sirota M."/>
            <person name="Sisneros N.B."/>
            <person name="Smith C.D."/>
            <person name="Smith T.F."/>
            <person name="Spieth J."/>
            <person name="Stage D.E."/>
            <person name="Stark A."/>
            <person name="Stephan W."/>
            <person name="Strausberg R.L."/>
            <person name="Strempel S."/>
            <person name="Sturgill D."/>
            <person name="Sutton G."/>
            <person name="Sutton G.G."/>
            <person name="Tao W."/>
            <person name="Teichmann S."/>
            <person name="Tobari Y.N."/>
            <person name="Tomimura Y."/>
            <person name="Tsolas J.M."/>
            <person name="Valente V.L."/>
            <person name="Venter E."/>
            <person name="Venter J.C."/>
            <person name="Vicario S."/>
            <person name="Vieira F.G."/>
            <person name="Vilella A.J."/>
            <person name="Villasante A."/>
            <person name="Walenz B."/>
            <person name="Wang J."/>
            <person name="Wasserman M."/>
            <person name="Watts T."/>
            <person name="Wilson D."/>
            <person name="Wilson R.K."/>
            <person name="Wing R.A."/>
            <person name="Wolfner M.F."/>
            <person name="Wong A."/>
            <person name="Wong G.K."/>
            <person name="Wu C.I."/>
            <person name="Wu G."/>
            <person name="Yamamoto D."/>
            <person name="Yang H.P."/>
            <person name="Yang S.P."/>
            <person name="Yorke J.A."/>
            <person name="Yoshida K."/>
            <person name="Zdobnov E."/>
            <person name="Zhang P."/>
            <person name="Zhang Y."/>
            <person name="Zimin A.V."/>
            <person name="Baldwin J."/>
            <person name="Abdouelleil A."/>
            <person name="Abdulkadir J."/>
            <person name="Abebe A."/>
            <person name="Abera B."/>
            <person name="Abreu J."/>
            <person name="Acer S.C."/>
            <person name="Aftuck L."/>
            <person name="Alexander A."/>
            <person name="An P."/>
            <person name="Anderson E."/>
            <person name="Anderson S."/>
            <person name="Arachi H."/>
            <person name="Azer M."/>
            <person name="Bachantsang P."/>
            <person name="Barry A."/>
            <person name="Bayul T."/>
            <person name="Berlin A."/>
            <person name="Bessette D."/>
            <person name="Bloom T."/>
            <person name="Blye J."/>
            <person name="Boguslavskiy L."/>
            <person name="Bonnet C."/>
            <person name="Boukhgalter B."/>
            <person name="Bourzgui I."/>
            <person name="Brown A."/>
            <person name="Cahill P."/>
            <person name="Channer S."/>
            <person name="Cheshatsang Y."/>
            <person name="Chuda L."/>
            <person name="Citroen M."/>
            <person name="Collymore A."/>
            <person name="Cooke P."/>
            <person name="Costello M."/>
            <person name="D'Aco K."/>
            <person name="Daza R."/>
            <person name="De Haan G."/>
            <person name="DeGray S."/>
            <person name="DeMaso C."/>
            <person name="Dhargay N."/>
            <person name="Dooley K."/>
            <person name="Dooley E."/>
            <person name="Doricent M."/>
            <person name="Dorje P."/>
            <person name="Dorjee K."/>
            <person name="Dupes A."/>
            <person name="Elong R."/>
            <person name="Falk J."/>
            <person name="Farina A."/>
            <person name="Faro S."/>
            <person name="Ferguson D."/>
            <person name="Fisher S."/>
            <person name="Foley C.D."/>
            <person name="Franke A."/>
            <person name="Friedrich D."/>
            <person name="Gadbois L."/>
            <person name="Gearin G."/>
            <person name="Gearin C.R."/>
            <person name="Giannoukos G."/>
            <person name="Goode T."/>
            <person name="Graham J."/>
            <person name="Grandbois E."/>
            <person name="Grewal S."/>
            <person name="Gyaltsen K."/>
            <person name="Hafez N."/>
            <person name="Hagos B."/>
            <person name="Hall J."/>
            <person name="Henson C."/>
            <person name="Hollinger A."/>
            <person name="Honan T."/>
            <person name="Huard M.D."/>
            <person name="Hughes L."/>
            <person name="Hurhula B."/>
            <person name="Husby M.E."/>
            <person name="Kamat A."/>
            <person name="Kanga B."/>
            <person name="Kashin S."/>
            <person name="Khazanovich D."/>
            <person name="Kisner P."/>
            <person name="Lance K."/>
            <person name="Lara M."/>
            <person name="Lee W."/>
            <person name="Lennon N."/>
            <person name="Letendre F."/>
            <person name="LeVine R."/>
            <person name="Lipovsky A."/>
            <person name="Liu X."/>
            <person name="Liu J."/>
            <person name="Liu S."/>
            <person name="Lokyitsang T."/>
            <person name="Lokyitsang Y."/>
            <person name="Lubonja R."/>
            <person name="Lui A."/>
            <person name="MacDonald P."/>
            <person name="Magnisalis V."/>
            <person name="Maru K."/>
            <person name="Matthews C."/>
            <person name="McCusker W."/>
            <person name="McDonough S."/>
            <person name="Mehta T."/>
            <person name="Meldrim J."/>
            <person name="Meneus L."/>
            <person name="Mihai O."/>
            <person name="Mihalev A."/>
            <person name="Mihova T."/>
            <person name="Mittelman R."/>
            <person name="Mlenga V."/>
            <person name="Montmayeur A."/>
            <person name="Mulrain L."/>
            <person name="Navidi A."/>
            <person name="Naylor J."/>
            <person name="Negash T."/>
            <person name="Nguyen T."/>
            <person name="Nguyen N."/>
            <person name="Nicol R."/>
            <person name="Norbu C."/>
            <person name="Norbu N."/>
            <person name="Novod N."/>
            <person name="O'Neill B."/>
            <person name="Osman S."/>
            <person name="Markiewicz E."/>
            <person name="Oyono O.L."/>
            <person name="Patti C."/>
            <person name="Phunkhang P."/>
            <person name="Pierre F."/>
            <person name="Priest M."/>
            <person name="Raghuraman S."/>
            <person name="Rege F."/>
            <person name="Reyes R."/>
            <person name="Rise C."/>
            <person name="Rogov P."/>
            <person name="Ross K."/>
            <person name="Ryan E."/>
            <person name="Settipalli S."/>
            <person name="Shea T."/>
            <person name="Sherpa N."/>
            <person name="Shi L."/>
            <person name="Shih D."/>
            <person name="Sparrow T."/>
            <person name="Spaulding J."/>
            <person name="Stalker J."/>
            <person name="Stange-Thomann N."/>
            <person name="Stavropoulos S."/>
            <person name="Stone C."/>
            <person name="Strader C."/>
            <person name="Tesfaye S."/>
            <person name="Thomson T."/>
            <person name="Thoulutsang Y."/>
            <person name="Thoulutsang D."/>
            <person name="Topham K."/>
            <person name="Topping I."/>
            <person name="Tsamla T."/>
            <person name="Vassiliev H."/>
            <person name="Vo A."/>
            <person name="Wangchuk T."/>
            <person name="Wangdi T."/>
            <person name="Weiand M."/>
            <person name="Wilkinson J."/>
            <person name="Wilson A."/>
            <person name="Yadav S."/>
            <person name="Young G."/>
            <person name="Yu Q."/>
            <person name="Zembek L."/>
            <person name="Zhong D."/>
            <person name="Zimmer A."/>
            <person name="Zwirko Z."/>
            <person name="Jaffe D.B."/>
            <person name="Alvarez P."/>
            <person name="Brockman W."/>
            <person name="Butler J."/>
            <person name="Chin C."/>
            <person name="Gnerre S."/>
            <person name="Grabherr M."/>
            <person name="Kleber M."/>
            <person name="Mauceli E."/>
            <person name="MacCallum I."/>
        </authorList>
    </citation>
    <scope>NUCLEOTIDE SEQUENCE [LARGE SCALE GENOMIC DNA]</scope>
    <source>
        <strain evidence="3">Tucson 14024-0371.13</strain>
    </source>
</reference>
<sequence length="109" mass="12202">MCGGWACASYELACNNPPLSTLRYTGRDFIPTPCGPGDKCYVRDTSRKKNTNNCYVPHVLAPKEANLCWQKYGNHMEKAEPKTEQKADPKSEPKSDPKLVSKPESPEKK</sequence>
<dbReference type="EMBL" id="CH902620">
    <property type="protein sequence ID" value="EDV30651.1"/>
    <property type="molecule type" value="Genomic_DNA"/>
</dbReference>
<proteinExistence type="predicted"/>
<keyword evidence="3" id="KW-1185">Reference proteome</keyword>
<name>B3MKZ3_DROAN</name>
<protein>
    <submittedName>
        <fullName evidence="2">Uncharacterized protein</fullName>
    </submittedName>
</protein>
<evidence type="ECO:0000313" key="3">
    <source>
        <dbReference type="Proteomes" id="UP000007801"/>
    </source>
</evidence>
<organism evidence="2 3">
    <name type="scientific">Drosophila ananassae</name>
    <name type="common">Fruit fly</name>
    <dbReference type="NCBI Taxonomy" id="7217"/>
    <lineage>
        <taxon>Eukaryota</taxon>
        <taxon>Metazoa</taxon>
        <taxon>Ecdysozoa</taxon>
        <taxon>Arthropoda</taxon>
        <taxon>Hexapoda</taxon>
        <taxon>Insecta</taxon>
        <taxon>Pterygota</taxon>
        <taxon>Neoptera</taxon>
        <taxon>Endopterygota</taxon>
        <taxon>Diptera</taxon>
        <taxon>Brachycera</taxon>
        <taxon>Muscomorpha</taxon>
        <taxon>Ephydroidea</taxon>
        <taxon>Drosophilidae</taxon>
        <taxon>Drosophila</taxon>
        <taxon>Sophophora</taxon>
    </lineage>
</organism>
<dbReference type="InParanoid" id="B3MKZ3"/>
<dbReference type="STRING" id="7217.B3MKZ3"/>
<dbReference type="AlphaFoldDB" id="B3MKZ3"/>
<evidence type="ECO:0000313" key="2">
    <source>
        <dbReference type="EMBL" id="EDV30651.1"/>
    </source>
</evidence>
<gene>
    <name evidence="2" type="primary">Dana\GF14933</name>
    <name evidence="2" type="synonym">dana_GLEANR_15699</name>
    <name evidence="2" type="ORF">GF14933</name>
</gene>